<dbReference type="GO" id="GO:0000155">
    <property type="term" value="F:phosphorelay sensor kinase activity"/>
    <property type="evidence" value="ECO:0007669"/>
    <property type="project" value="InterPro"/>
</dbReference>
<comment type="catalytic activity">
    <reaction evidence="1">
        <text>ATP + protein L-histidine = ADP + protein N-phospho-L-histidine.</text>
        <dbReference type="EC" id="2.7.13.3"/>
    </reaction>
</comment>
<keyword evidence="7 8" id="KW-1133">Transmembrane helix</keyword>
<dbReference type="Gene3D" id="1.10.287.130">
    <property type="match status" value="1"/>
</dbReference>
<keyword evidence="3" id="KW-0597">Phosphoprotein</keyword>
<evidence type="ECO:0000256" key="3">
    <source>
        <dbReference type="ARBA" id="ARBA00022553"/>
    </source>
</evidence>
<evidence type="ECO:0000256" key="6">
    <source>
        <dbReference type="ARBA" id="ARBA00022777"/>
    </source>
</evidence>
<dbReference type="InterPro" id="IPR050428">
    <property type="entry name" value="TCS_sensor_his_kinase"/>
</dbReference>
<feature type="domain" description="Histidine kinase" evidence="9">
    <location>
        <begin position="152"/>
        <end position="353"/>
    </location>
</feature>
<protein>
    <recommendedName>
        <fullName evidence="2">histidine kinase</fullName>
        <ecNumber evidence="2">2.7.13.3</ecNumber>
    </recommendedName>
</protein>
<comment type="caution">
    <text evidence="10">The sequence shown here is derived from an EMBL/GenBank/DDBJ whole genome shotgun (WGS) entry which is preliminary data.</text>
</comment>
<evidence type="ECO:0000256" key="8">
    <source>
        <dbReference type="SAM" id="Phobius"/>
    </source>
</evidence>
<keyword evidence="5 8" id="KW-0812">Transmembrane</keyword>
<dbReference type="PANTHER" id="PTHR45436:SF5">
    <property type="entry name" value="SENSOR HISTIDINE KINASE TRCS"/>
    <property type="match status" value="1"/>
</dbReference>
<dbReference type="EMBL" id="LFQU01000038">
    <property type="protein sequence ID" value="KOO67183.1"/>
    <property type="molecule type" value="Genomic_DNA"/>
</dbReference>
<sequence>MRRSNLIDKAMLQFTICVTILMLLATPLFYWLTKHYYAEDLILVIDTIKHGKDIPPLDVERDIMHGIMIQFGLIICIIGISVILIMKNISVKLWTPFYYTLSQISRFKLEDKKVPQFPENKVNEFTKLNEAVTILMRNSLISYNIQKEFTENASHEMQTPLAIFQSKLDNLLQDEHLTKKQADTIQDLYNLTVRLTRLNKNLLLLARIDNNQYSEMSEVDIINILNRMLPLLHSISDGITIIRDFKLPSMIIKCNSTLLESMINNLIVNALRHNQINGEIIITVEQDRMIISNTSNGMALDENLLFNRFYRPIRDNKGSGLGLSIVKAICKFHNWKIEYKHINNKNHFIIAFK</sequence>
<dbReference type="SMART" id="SM00388">
    <property type="entry name" value="HisKA"/>
    <property type="match status" value="1"/>
</dbReference>
<dbReference type="SUPFAM" id="SSF55874">
    <property type="entry name" value="ATPase domain of HSP90 chaperone/DNA topoisomerase II/histidine kinase"/>
    <property type="match status" value="1"/>
</dbReference>
<dbReference type="Pfam" id="PF00512">
    <property type="entry name" value="HisKA"/>
    <property type="match status" value="1"/>
</dbReference>
<dbReference type="GO" id="GO:0005886">
    <property type="term" value="C:plasma membrane"/>
    <property type="evidence" value="ECO:0007669"/>
    <property type="project" value="TreeGrafter"/>
</dbReference>
<evidence type="ECO:0000313" key="10">
    <source>
        <dbReference type="EMBL" id="KOO67183.1"/>
    </source>
</evidence>
<dbReference type="SMART" id="SM00387">
    <property type="entry name" value="HATPase_c"/>
    <property type="match status" value="1"/>
</dbReference>
<evidence type="ECO:0000256" key="1">
    <source>
        <dbReference type="ARBA" id="ARBA00000085"/>
    </source>
</evidence>
<reference evidence="10 11" key="1">
    <citation type="submission" date="2015-06" db="EMBL/GenBank/DDBJ databases">
        <title>Prevotella sp. 109, sp. nov., a novel member of the family Prevotellaceae isolated from human faeces.</title>
        <authorList>
            <person name="Shkoporov A.N."/>
            <person name="Chaplin A.V."/>
            <person name="Kafarskaia L.I."/>
            <person name="Efimov B.A."/>
        </authorList>
    </citation>
    <scope>NUCLEOTIDE SEQUENCE [LARGE SCALE GENOMIC DNA]</scope>
    <source>
        <strain evidence="10 11">109</strain>
    </source>
</reference>
<dbReference type="SUPFAM" id="SSF47384">
    <property type="entry name" value="Homodimeric domain of signal transducing histidine kinase"/>
    <property type="match status" value="1"/>
</dbReference>
<dbReference type="AlphaFoldDB" id="A0A8E1QX19"/>
<keyword evidence="8" id="KW-0472">Membrane</keyword>
<accession>A0A8E1QX19</accession>
<dbReference type="Gene3D" id="3.30.565.10">
    <property type="entry name" value="Histidine kinase-like ATPase, C-terminal domain"/>
    <property type="match status" value="1"/>
</dbReference>
<gene>
    <name evidence="10" type="ORF">ACU52_13220</name>
</gene>
<dbReference type="OrthoDB" id="1522504at2"/>
<dbReference type="Proteomes" id="UP000036951">
    <property type="component" value="Unassembled WGS sequence"/>
</dbReference>
<dbReference type="InterPro" id="IPR003594">
    <property type="entry name" value="HATPase_dom"/>
</dbReference>
<evidence type="ECO:0000256" key="4">
    <source>
        <dbReference type="ARBA" id="ARBA00022679"/>
    </source>
</evidence>
<feature type="transmembrane region" description="Helical" evidence="8">
    <location>
        <begin position="63"/>
        <end position="85"/>
    </location>
</feature>
<dbReference type="Pfam" id="PF02518">
    <property type="entry name" value="HATPase_c"/>
    <property type="match status" value="1"/>
</dbReference>
<proteinExistence type="predicted"/>
<dbReference type="CDD" id="cd00075">
    <property type="entry name" value="HATPase"/>
    <property type="match status" value="1"/>
</dbReference>
<evidence type="ECO:0000256" key="7">
    <source>
        <dbReference type="ARBA" id="ARBA00022989"/>
    </source>
</evidence>
<dbReference type="PANTHER" id="PTHR45436">
    <property type="entry name" value="SENSOR HISTIDINE KINASE YKOH"/>
    <property type="match status" value="1"/>
</dbReference>
<dbReference type="InterPro" id="IPR003661">
    <property type="entry name" value="HisK_dim/P_dom"/>
</dbReference>
<organism evidence="10 11">
    <name type="scientific">Xylanibacter rarus</name>
    <dbReference type="NCBI Taxonomy" id="1676614"/>
    <lineage>
        <taxon>Bacteria</taxon>
        <taxon>Pseudomonadati</taxon>
        <taxon>Bacteroidota</taxon>
        <taxon>Bacteroidia</taxon>
        <taxon>Bacteroidales</taxon>
        <taxon>Prevotellaceae</taxon>
        <taxon>Xylanibacter</taxon>
    </lineage>
</organism>
<keyword evidence="11" id="KW-1185">Reference proteome</keyword>
<dbReference type="PROSITE" id="PS50109">
    <property type="entry name" value="HIS_KIN"/>
    <property type="match status" value="1"/>
</dbReference>
<dbReference type="EC" id="2.7.13.3" evidence="2"/>
<keyword evidence="6 10" id="KW-0418">Kinase</keyword>
<evidence type="ECO:0000313" key="11">
    <source>
        <dbReference type="Proteomes" id="UP000036951"/>
    </source>
</evidence>
<dbReference type="InterPro" id="IPR036097">
    <property type="entry name" value="HisK_dim/P_sf"/>
</dbReference>
<keyword evidence="4" id="KW-0808">Transferase</keyword>
<dbReference type="CDD" id="cd00082">
    <property type="entry name" value="HisKA"/>
    <property type="match status" value="1"/>
</dbReference>
<evidence type="ECO:0000256" key="5">
    <source>
        <dbReference type="ARBA" id="ARBA00022692"/>
    </source>
</evidence>
<dbReference type="InterPro" id="IPR036890">
    <property type="entry name" value="HATPase_C_sf"/>
</dbReference>
<dbReference type="InterPro" id="IPR005467">
    <property type="entry name" value="His_kinase_dom"/>
</dbReference>
<dbReference type="RefSeq" id="WP_053399131.1">
    <property type="nucleotide sequence ID" value="NZ_LFQU01000038.1"/>
</dbReference>
<feature type="transmembrane region" description="Helical" evidence="8">
    <location>
        <begin position="12"/>
        <end position="32"/>
    </location>
</feature>
<evidence type="ECO:0000259" key="9">
    <source>
        <dbReference type="PROSITE" id="PS50109"/>
    </source>
</evidence>
<evidence type="ECO:0000256" key="2">
    <source>
        <dbReference type="ARBA" id="ARBA00012438"/>
    </source>
</evidence>
<name>A0A8E1QX19_9BACT</name>